<reference evidence="2" key="1">
    <citation type="submission" date="2023-03" db="EMBL/GenBank/DDBJ databases">
        <title>Massive genome expansion in bonnet fungi (Mycena s.s.) driven by repeated elements and novel gene families across ecological guilds.</title>
        <authorList>
            <consortium name="Lawrence Berkeley National Laboratory"/>
            <person name="Harder C.B."/>
            <person name="Miyauchi S."/>
            <person name="Viragh M."/>
            <person name="Kuo A."/>
            <person name="Thoen E."/>
            <person name="Andreopoulos B."/>
            <person name="Lu D."/>
            <person name="Skrede I."/>
            <person name="Drula E."/>
            <person name="Henrissat B."/>
            <person name="Morin E."/>
            <person name="Kohler A."/>
            <person name="Barry K."/>
            <person name="LaButti K."/>
            <person name="Morin E."/>
            <person name="Salamov A."/>
            <person name="Lipzen A."/>
            <person name="Mereny Z."/>
            <person name="Hegedus B."/>
            <person name="Baldrian P."/>
            <person name="Stursova M."/>
            <person name="Weitz H."/>
            <person name="Taylor A."/>
            <person name="Grigoriev I.V."/>
            <person name="Nagy L.G."/>
            <person name="Martin F."/>
            <person name="Kauserud H."/>
        </authorList>
    </citation>
    <scope>NUCLEOTIDE SEQUENCE</scope>
    <source>
        <strain evidence="2">CBHHK067</strain>
    </source>
</reference>
<protein>
    <submittedName>
        <fullName evidence="2">Uncharacterized protein</fullName>
    </submittedName>
</protein>
<sequence>MRKDPDCLEKNPTHPSRNEGLTLASESSLQIRRAPVRLGGKDSFIKRADRRFTASEKHHNASFRALLIFCGVVTAASPQVKLDYAAYVGTSLAAGVNQFLGMQFAARYIIPMLGVEFWNFAEPSTMNTTKECTPSGEDPTCSDSIPSTGVNPAHYEALFQHWRGDDFLQLKFDGDSILSISPCKTRLHVPALIFAAEVKFYRKRIFALPSSRSREAQFSIKLKYPK</sequence>
<evidence type="ECO:0000256" key="1">
    <source>
        <dbReference type="SAM" id="MobiDB-lite"/>
    </source>
</evidence>
<dbReference type="AlphaFoldDB" id="A0AAD7DEW9"/>
<organism evidence="2 3">
    <name type="scientific">Mycena rosella</name>
    <name type="common">Pink bonnet</name>
    <name type="synonym">Agaricus rosellus</name>
    <dbReference type="NCBI Taxonomy" id="1033263"/>
    <lineage>
        <taxon>Eukaryota</taxon>
        <taxon>Fungi</taxon>
        <taxon>Dikarya</taxon>
        <taxon>Basidiomycota</taxon>
        <taxon>Agaricomycotina</taxon>
        <taxon>Agaricomycetes</taxon>
        <taxon>Agaricomycetidae</taxon>
        <taxon>Agaricales</taxon>
        <taxon>Marasmiineae</taxon>
        <taxon>Mycenaceae</taxon>
        <taxon>Mycena</taxon>
    </lineage>
</organism>
<feature type="compositionally biased region" description="Basic and acidic residues" evidence="1">
    <location>
        <begin position="1"/>
        <end position="12"/>
    </location>
</feature>
<proteinExistence type="predicted"/>
<name>A0AAD7DEW9_MYCRO</name>
<gene>
    <name evidence="2" type="ORF">B0H17DRAFT_1134877</name>
</gene>
<dbReference type="EMBL" id="JARKIE010000071">
    <property type="protein sequence ID" value="KAJ7689544.1"/>
    <property type="molecule type" value="Genomic_DNA"/>
</dbReference>
<feature type="region of interest" description="Disordered" evidence="1">
    <location>
        <begin position="1"/>
        <end position="20"/>
    </location>
</feature>
<keyword evidence="3" id="KW-1185">Reference proteome</keyword>
<comment type="caution">
    <text evidence="2">The sequence shown here is derived from an EMBL/GenBank/DDBJ whole genome shotgun (WGS) entry which is preliminary data.</text>
</comment>
<dbReference type="Proteomes" id="UP001221757">
    <property type="component" value="Unassembled WGS sequence"/>
</dbReference>
<evidence type="ECO:0000313" key="3">
    <source>
        <dbReference type="Proteomes" id="UP001221757"/>
    </source>
</evidence>
<accession>A0AAD7DEW9</accession>
<evidence type="ECO:0000313" key="2">
    <source>
        <dbReference type="EMBL" id="KAJ7689544.1"/>
    </source>
</evidence>